<evidence type="ECO:0008006" key="5">
    <source>
        <dbReference type="Google" id="ProtNLM"/>
    </source>
</evidence>
<keyword evidence="4" id="KW-1185">Reference proteome</keyword>
<evidence type="ECO:0000256" key="2">
    <source>
        <dbReference type="SAM" id="Phobius"/>
    </source>
</evidence>
<keyword evidence="2" id="KW-0472">Membrane</keyword>
<gene>
    <name evidence="3" type="ORF">SAMN05444483_1029</name>
</gene>
<feature type="transmembrane region" description="Helical" evidence="2">
    <location>
        <begin position="47"/>
        <end position="67"/>
    </location>
</feature>
<evidence type="ECO:0000313" key="3">
    <source>
        <dbReference type="EMBL" id="SHF67659.1"/>
    </source>
</evidence>
<sequence length="484" mass="53745">MKERKNIDRLFQEKFRDFTPEPREEVWQNIAQKLNDKEDKKAFLIPLWAKVGGVAAFLALMLSGYFFTQNNTTQTQVVFEIEETAKPRINFPTLKKNSSFTQASEILKKLEQSSNASILNNQLSRPNTAIAAEDNADKTSSENSKNSDKIFASEVNENNNAIAEESKQNDSKTTSGSKKPSEEASKFDNSAYKNNAEAIATEDSEEDKSATEEENLPANIPNALAELEKEKSLKDEEERIAEASSKKMRISTFAAPVFYDNMGSGNAIDPEFAGNSTKSEVSMAYGMNLAYAISDKIKIRSGISKVAMSYNTEDILFSPGVVASDIKSINYDNKSTHYQVNNAENALPNSPNLDNAVEFSPTSRSLPGEINQRFGFIEVPLEIEYSLLDKKIGLNIIAGGSSLFLDENSVQVNANNQKTRLGEANNLNKVSFSTNIGVGLDYKLTDSFLLNLEPIFKYQLNTFSNTEGVHPFYFGIYSGVSFRF</sequence>
<accession>A0A1M5DKX5</accession>
<name>A0A1M5DKX5_SALEC</name>
<protein>
    <recommendedName>
        <fullName evidence="5">Outer membrane protein beta-barrel domain-containing protein</fullName>
    </recommendedName>
</protein>
<keyword evidence="2" id="KW-0812">Transmembrane</keyword>
<proteinExistence type="predicted"/>
<evidence type="ECO:0000313" key="4">
    <source>
        <dbReference type="Proteomes" id="UP000183945"/>
    </source>
</evidence>
<keyword evidence="2" id="KW-1133">Transmembrane helix</keyword>
<dbReference type="InterPro" id="IPR011250">
    <property type="entry name" value="OMP/PagP_B-barrel"/>
</dbReference>
<dbReference type="EMBL" id="FQVT01000002">
    <property type="protein sequence ID" value="SHF67659.1"/>
    <property type="molecule type" value="Genomic_DNA"/>
</dbReference>
<reference evidence="4" key="1">
    <citation type="submission" date="2016-11" db="EMBL/GenBank/DDBJ databases">
        <authorList>
            <person name="Varghese N."/>
            <person name="Submissions S."/>
        </authorList>
    </citation>
    <scope>NUCLEOTIDE SEQUENCE [LARGE SCALE GENOMIC DNA]</scope>
    <source>
        <strain evidence="4">DSM 24579</strain>
    </source>
</reference>
<dbReference type="SUPFAM" id="SSF56925">
    <property type="entry name" value="OMPA-like"/>
    <property type="match status" value="1"/>
</dbReference>
<dbReference type="AlphaFoldDB" id="A0A1M5DKX5"/>
<dbReference type="RefSeq" id="WP_072876907.1">
    <property type="nucleotide sequence ID" value="NZ_FQVT01000002.1"/>
</dbReference>
<dbReference type="Proteomes" id="UP000183945">
    <property type="component" value="Unassembled WGS sequence"/>
</dbReference>
<feature type="region of interest" description="Disordered" evidence="1">
    <location>
        <begin position="159"/>
        <end position="222"/>
    </location>
</feature>
<organism evidence="3 4">
    <name type="scientific">Salegentibacter echinorum</name>
    <dbReference type="NCBI Taxonomy" id="1073325"/>
    <lineage>
        <taxon>Bacteria</taxon>
        <taxon>Pseudomonadati</taxon>
        <taxon>Bacteroidota</taxon>
        <taxon>Flavobacteriia</taxon>
        <taxon>Flavobacteriales</taxon>
        <taxon>Flavobacteriaceae</taxon>
        <taxon>Salegentibacter</taxon>
    </lineage>
</organism>
<evidence type="ECO:0000256" key="1">
    <source>
        <dbReference type="SAM" id="MobiDB-lite"/>
    </source>
</evidence>
<dbReference type="OrthoDB" id="1113942at2"/>
<dbReference type="STRING" id="1073325.SAMN05444483_1029"/>